<accession>A0AAN7KZ90</accession>
<feature type="compositionally biased region" description="Basic and acidic residues" evidence="1">
    <location>
        <begin position="35"/>
        <end position="47"/>
    </location>
</feature>
<evidence type="ECO:0000256" key="1">
    <source>
        <dbReference type="SAM" id="MobiDB-lite"/>
    </source>
</evidence>
<comment type="caution">
    <text evidence="2">The sequence shown here is derived from an EMBL/GenBank/DDBJ whole genome shotgun (WGS) entry which is preliminary data.</text>
</comment>
<dbReference type="Proteomes" id="UP001346149">
    <property type="component" value="Unassembled WGS sequence"/>
</dbReference>
<sequence length="152" mass="16765">MDSQRREGGLIAGMIFPYLVDLPSKLKGIRKRRRVNENRNLEVKRTAGDSCTATPTLAAGGGRRRRSGGGRGRGVVGGEEANGGGEEGDEEEDDEELNPYDCRSSRVLHDEAVVPELEHGIARVGWLKQRPEAQVRALEGLWIGRFAEHKFD</sequence>
<dbReference type="AlphaFoldDB" id="A0AAN7KZ90"/>
<dbReference type="EMBL" id="JAXQNO010000020">
    <property type="protein sequence ID" value="KAK4771712.1"/>
    <property type="molecule type" value="Genomic_DNA"/>
</dbReference>
<name>A0AAN7KZ90_TRANT</name>
<feature type="region of interest" description="Disordered" evidence="1">
    <location>
        <begin position="33"/>
        <end position="101"/>
    </location>
</feature>
<feature type="compositionally biased region" description="Acidic residues" evidence="1">
    <location>
        <begin position="86"/>
        <end position="98"/>
    </location>
</feature>
<gene>
    <name evidence="2" type="ORF">SAY86_013487</name>
</gene>
<reference evidence="2 3" key="1">
    <citation type="journal article" date="2023" name="Hortic Res">
        <title>Pangenome of water caltrop reveals structural variations and asymmetric subgenome divergence after allopolyploidization.</title>
        <authorList>
            <person name="Zhang X."/>
            <person name="Chen Y."/>
            <person name="Wang L."/>
            <person name="Yuan Y."/>
            <person name="Fang M."/>
            <person name="Shi L."/>
            <person name="Lu R."/>
            <person name="Comes H.P."/>
            <person name="Ma Y."/>
            <person name="Chen Y."/>
            <person name="Huang G."/>
            <person name="Zhou Y."/>
            <person name="Zheng Z."/>
            <person name="Qiu Y."/>
        </authorList>
    </citation>
    <scope>NUCLEOTIDE SEQUENCE [LARGE SCALE GENOMIC DNA]</scope>
    <source>
        <strain evidence="2">F231</strain>
    </source>
</reference>
<evidence type="ECO:0000313" key="3">
    <source>
        <dbReference type="Proteomes" id="UP001346149"/>
    </source>
</evidence>
<proteinExistence type="predicted"/>
<protein>
    <submittedName>
        <fullName evidence="2">Uncharacterized protein</fullName>
    </submittedName>
</protein>
<keyword evidence="3" id="KW-1185">Reference proteome</keyword>
<evidence type="ECO:0000313" key="2">
    <source>
        <dbReference type="EMBL" id="KAK4771712.1"/>
    </source>
</evidence>
<organism evidence="2 3">
    <name type="scientific">Trapa natans</name>
    <name type="common">Water chestnut</name>
    <dbReference type="NCBI Taxonomy" id="22666"/>
    <lineage>
        <taxon>Eukaryota</taxon>
        <taxon>Viridiplantae</taxon>
        <taxon>Streptophyta</taxon>
        <taxon>Embryophyta</taxon>
        <taxon>Tracheophyta</taxon>
        <taxon>Spermatophyta</taxon>
        <taxon>Magnoliopsida</taxon>
        <taxon>eudicotyledons</taxon>
        <taxon>Gunneridae</taxon>
        <taxon>Pentapetalae</taxon>
        <taxon>rosids</taxon>
        <taxon>malvids</taxon>
        <taxon>Myrtales</taxon>
        <taxon>Lythraceae</taxon>
        <taxon>Trapa</taxon>
    </lineage>
</organism>
<feature type="compositionally biased region" description="Gly residues" evidence="1">
    <location>
        <begin position="69"/>
        <end position="85"/>
    </location>
</feature>